<name>A0AAV7RDV8_PLEWA</name>
<evidence type="ECO:0000256" key="1">
    <source>
        <dbReference type="SAM" id="MobiDB-lite"/>
    </source>
</evidence>
<feature type="compositionally biased region" description="Basic and acidic residues" evidence="1">
    <location>
        <begin position="1"/>
        <end position="22"/>
    </location>
</feature>
<feature type="region of interest" description="Disordered" evidence="1">
    <location>
        <begin position="40"/>
        <end position="72"/>
    </location>
</feature>
<gene>
    <name evidence="2" type="ORF">NDU88_001804</name>
</gene>
<protein>
    <submittedName>
        <fullName evidence="2">Uncharacterized protein</fullName>
    </submittedName>
</protein>
<proteinExistence type="predicted"/>
<keyword evidence="3" id="KW-1185">Reference proteome</keyword>
<dbReference type="AlphaFoldDB" id="A0AAV7RDV8"/>
<dbReference type="EMBL" id="JANPWB010000009">
    <property type="protein sequence ID" value="KAJ1148983.1"/>
    <property type="molecule type" value="Genomic_DNA"/>
</dbReference>
<feature type="region of interest" description="Disordered" evidence="1">
    <location>
        <begin position="1"/>
        <end position="25"/>
    </location>
</feature>
<sequence>MKEPSGRREVSAAGAEPRELHHGRCFPGASLELRGKAAVTGGAPRSGQWGPALETMGGQTSLAQKGTGRERRRLRAGRPLSPLLRVLGKPRLGDCGAVCGAPQGGKGVRRGQRVCSRKKASNTKWLSYIVGPCGGFFQTRKRELLLSGRSVHVRRAALSLDEKC</sequence>
<organism evidence="2 3">
    <name type="scientific">Pleurodeles waltl</name>
    <name type="common">Iberian ribbed newt</name>
    <dbReference type="NCBI Taxonomy" id="8319"/>
    <lineage>
        <taxon>Eukaryota</taxon>
        <taxon>Metazoa</taxon>
        <taxon>Chordata</taxon>
        <taxon>Craniata</taxon>
        <taxon>Vertebrata</taxon>
        <taxon>Euteleostomi</taxon>
        <taxon>Amphibia</taxon>
        <taxon>Batrachia</taxon>
        <taxon>Caudata</taxon>
        <taxon>Salamandroidea</taxon>
        <taxon>Salamandridae</taxon>
        <taxon>Pleurodelinae</taxon>
        <taxon>Pleurodeles</taxon>
    </lineage>
</organism>
<accession>A0AAV7RDV8</accession>
<reference evidence="2" key="1">
    <citation type="journal article" date="2022" name="bioRxiv">
        <title>Sequencing and chromosome-scale assembly of the giantPleurodeles waltlgenome.</title>
        <authorList>
            <person name="Brown T."/>
            <person name="Elewa A."/>
            <person name="Iarovenko S."/>
            <person name="Subramanian E."/>
            <person name="Araus A.J."/>
            <person name="Petzold A."/>
            <person name="Susuki M."/>
            <person name="Suzuki K.-i.T."/>
            <person name="Hayashi T."/>
            <person name="Toyoda A."/>
            <person name="Oliveira C."/>
            <person name="Osipova E."/>
            <person name="Leigh N.D."/>
            <person name="Simon A."/>
            <person name="Yun M.H."/>
        </authorList>
    </citation>
    <scope>NUCLEOTIDE SEQUENCE</scope>
    <source>
        <strain evidence="2">20211129_DDA</strain>
        <tissue evidence="2">Liver</tissue>
    </source>
</reference>
<evidence type="ECO:0000313" key="2">
    <source>
        <dbReference type="EMBL" id="KAJ1148983.1"/>
    </source>
</evidence>
<comment type="caution">
    <text evidence="2">The sequence shown here is derived from an EMBL/GenBank/DDBJ whole genome shotgun (WGS) entry which is preliminary data.</text>
</comment>
<dbReference type="Proteomes" id="UP001066276">
    <property type="component" value="Chromosome 5"/>
</dbReference>
<evidence type="ECO:0000313" key="3">
    <source>
        <dbReference type="Proteomes" id="UP001066276"/>
    </source>
</evidence>